<evidence type="ECO:0000313" key="2">
    <source>
        <dbReference type="Proteomes" id="UP000799424"/>
    </source>
</evidence>
<protein>
    <submittedName>
        <fullName evidence="1">Uncharacterized protein</fullName>
    </submittedName>
</protein>
<accession>A0A6A6ZVB2</accession>
<sequence>MHTVCWPHIRQAPGLITAARFASPPKPHEATATLTHRLPCSPTFTATGYRKLSCKFLVQEVRLTQQLRACSTGTRRASLACTHLRTAIPSRPPNSHSAAPHTACSKIKVKRRHCASHHRQPAPASACTRLQIAGSPQQSSFAAPLD</sequence>
<organism evidence="1 2">
    <name type="scientific">Ophiobolus disseminans</name>
    <dbReference type="NCBI Taxonomy" id="1469910"/>
    <lineage>
        <taxon>Eukaryota</taxon>
        <taxon>Fungi</taxon>
        <taxon>Dikarya</taxon>
        <taxon>Ascomycota</taxon>
        <taxon>Pezizomycotina</taxon>
        <taxon>Dothideomycetes</taxon>
        <taxon>Pleosporomycetidae</taxon>
        <taxon>Pleosporales</taxon>
        <taxon>Pleosporineae</taxon>
        <taxon>Phaeosphaeriaceae</taxon>
        <taxon>Ophiobolus</taxon>
    </lineage>
</organism>
<dbReference type="Proteomes" id="UP000799424">
    <property type="component" value="Unassembled WGS sequence"/>
</dbReference>
<dbReference type="AlphaFoldDB" id="A0A6A6ZVB2"/>
<dbReference type="EMBL" id="MU006230">
    <property type="protein sequence ID" value="KAF2824287.1"/>
    <property type="molecule type" value="Genomic_DNA"/>
</dbReference>
<proteinExistence type="predicted"/>
<gene>
    <name evidence="1" type="ORF">CC86DRAFT_53235</name>
</gene>
<evidence type="ECO:0000313" key="1">
    <source>
        <dbReference type="EMBL" id="KAF2824287.1"/>
    </source>
</evidence>
<reference evidence="1" key="1">
    <citation type="journal article" date="2020" name="Stud. Mycol.">
        <title>101 Dothideomycetes genomes: a test case for predicting lifestyles and emergence of pathogens.</title>
        <authorList>
            <person name="Haridas S."/>
            <person name="Albert R."/>
            <person name="Binder M."/>
            <person name="Bloem J."/>
            <person name="Labutti K."/>
            <person name="Salamov A."/>
            <person name="Andreopoulos B."/>
            <person name="Baker S."/>
            <person name="Barry K."/>
            <person name="Bills G."/>
            <person name="Bluhm B."/>
            <person name="Cannon C."/>
            <person name="Castanera R."/>
            <person name="Culley D."/>
            <person name="Daum C."/>
            <person name="Ezra D."/>
            <person name="Gonzalez J."/>
            <person name="Henrissat B."/>
            <person name="Kuo A."/>
            <person name="Liang C."/>
            <person name="Lipzen A."/>
            <person name="Lutzoni F."/>
            <person name="Magnuson J."/>
            <person name="Mondo S."/>
            <person name="Nolan M."/>
            <person name="Ohm R."/>
            <person name="Pangilinan J."/>
            <person name="Park H.-J."/>
            <person name="Ramirez L."/>
            <person name="Alfaro M."/>
            <person name="Sun H."/>
            <person name="Tritt A."/>
            <person name="Yoshinaga Y."/>
            <person name="Zwiers L.-H."/>
            <person name="Turgeon B."/>
            <person name="Goodwin S."/>
            <person name="Spatafora J."/>
            <person name="Crous P."/>
            <person name="Grigoriev I."/>
        </authorList>
    </citation>
    <scope>NUCLEOTIDE SEQUENCE</scope>
    <source>
        <strain evidence="1">CBS 113818</strain>
    </source>
</reference>
<name>A0A6A6ZVB2_9PLEO</name>
<keyword evidence="2" id="KW-1185">Reference proteome</keyword>